<dbReference type="InterPro" id="IPR036388">
    <property type="entry name" value="WH-like_DNA-bd_sf"/>
</dbReference>
<protein>
    <submittedName>
        <fullName evidence="5">Transcriptional regulatory protein LiaR</fullName>
    </submittedName>
</protein>
<dbReference type="Proteomes" id="UP000419743">
    <property type="component" value="Unassembled WGS sequence"/>
</dbReference>
<keyword evidence="2" id="KW-0238">DNA-binding</keyword>
<evidence type="ECO:0000256" key="1">
    <source>
        <dbReference type="ARBA" id="ARBA00023015"/>
    </source>
</evidence>
<dbReference type="CDD" id="cd06170">
    <property type="entry name" value="LuxR_C_like"/>
    <property type="match status" value="1"/>
</dbReference>
<dbReference type="SMART" id="SM00421">
    <property type="entry name" value="HTH_LUXR"/>
    <property type="match status" value="1"/>
</dbReference>
<dbReference type="GO" id="GO:0003677">
    <property type="term" value="F:DNA binding"/>
    <property type="evidence" value="ECO:0007669"/>
    <property type="project" value="UniProtKB-KW"/>
</dbReference>
<gene>
    <name evidence="5" type="primary">liaR_7</name>
    <name evidence="5" type="ORF">HALOF300_01030</name>
</gene>
<dbReference type="PANTHER" id="PTHR44688">
    <property type="entry name" value="DNA-BINDING TRANSCRIPTIONAL ACTIVATOR DEVR_DOSR"/>
    <property type="match status" value="1"/>
</dbReference>
<sequence>MGMVEDLKQARSHYEQGDWVAAVDLWSGTDPAAMCADDLHGAGLAAYLLGRREAAIDFHQSAYTRYRDAGVAAGAVRCSFHLALIFGSGGEHALESGWTARAQRLLEDLDDDALEHGYVALLHMYRHLGSDDLQAASAAATRATRAARRHRDPDLLALGLSCAGRLAIYAGRVAEGLALLDEAMAGAAAHEVTPVVFGHVYCTAIEGCQEIAELGRVAEWTSALHRWCLAQPGLVAFTGQCSVHRGQLMRVHGAWREALAEFADAIERYRLADSLAAVGVAECERGDLLRQRGEFDAAEMAYQRSGEHGYDPQPGLALLWLARGSDEAAVAAVRRLVTEAAGPAAECRLLPAAVDVLVAAGAIDEAGAVATRLEALAAQVGTETLRAFAALASGTVELAAGEAAGALRHLRRSRRLWARARRPYEDGRVRAVTARALIAVGDAESARRELDAACTIFRELGATPALEEAERLLRPAGYPAGLTGREVEVLRLVAAGRTNSQVAGDLVLSEKTVTRHLSNIFAKLEVGSRTAAAAYAFEHHLV</sequence>
<proteinExistence type="predicted"/>
<comment type="caution">
    <text evidence="5">The sequence shown here is derived from an EMBL/GenBank/DDBJ whole genome shotgun (WGS) entry which is preliminary data.</text>
</comment>
<dbReference type="EMBL" id="CACRYJ010000016">
    <property type="protein sequence ID" value="VZO35828.1"/>
    <property type="molecule type" value="Genomic_DNA"/>
</dbReference>
<accession>A0A7M4DFY5</accession>
<dbReference type="AlphaFoldDB" id="A0A7M4DFY5"/>
<dbReference type="PROSITE" id="PS00622">
    <property type="entry name" value="HTH_LUXR_1"/>
    <property type="match status" value="1"/>
</dbReference>
<evidence type="ECO:0000313" key="5">
    <source>
        <dbReference type="EMBL" id="VZO35828.1"/>
    </source>
</evidence>
<keyword evidence="1" id="KW-0805">Transcription regulation</keyword>
<feature type="domain" description="HTH luxR-type" evidence="4">
    <location>
        <begin position="475"/>
        <end position="540"/>
    </location>
</feature>
<evidence type="ECO:0000256" key="2">
    <source>
        <dbReference type="ARBA" id="ARBA00023125"/>
    </source>
</evidence>
<dbReference type="SUPFAM" id="SSF46894">
    <property type="entry name" value="C-terminal effector domain of the bipartite response regulators"/>
    <property type="match status" value="1"/>
</dbReference>
<keyword evidence="6" id="KW-1185">Reference proteome</keyword>
<dbReference type="SUPFAM" id="SSF48452">
    <property type="entry name" value="TPR-like"/>
    <property type="match status" value="1"/>
</dbReference>
<evidence type="ECO:0000313" key="6">
    <source>
        <dbReference type="Proteomes" id="UP000419743"/>
    </source>
</evidence>
<dbReference type="InterPro" id="IPR000792">
    <property type="entry name" value="Tscrpt_reg_LuxR_C"/>
</dbReference>
<dbReference type="Gene3D" id="1.10.10.10">
    <property type="entry name" value="Winged helix-like DNA-binding domain superfamily/Winged helix DNA-binding domain"/>
    <property type="match status" value="1"/>
</dbReference>
<evidence type="ECO:0000259" key="4">
    <source>
        <dbReference type="PROSITE" id="PS50043"/>
    </source>
</evidence>
<dbReference type="InterPro" id="IPR011990">
    <property type="entry name" value="TPR-like_helical_dom_sf"/>
</dbReference>
<keyword evidence="3" id="KW-0804">Transcription</keyword>
<dbReference type="PROSITE" id="PS50043">
    <property type="entry name" value="HTH_LUXR_2"/>
    <property type="match status" value="1"/>
</dbReference>
<dbReference type="PANTHER" id="PTHR44688:SF16">
    <property type="entry name" value="DNA-BINDING TRANSCRIPTIONAL ACTIVATOR DEVR_DOSR"/>
    <property type="match status" value="1"/>
</dbReference>
<name>A0A7M4DFY5_9MICO</name>
<dbReference type="PRINTS" id="PR00038">
    <property type="entry name" value="HTHLUXR"/>
</dbReference>
<dbReference type="GO" id="GO:0006355">
    <property type="term" value="P:regulation of DNA-templated transcription"/>
    <property type="evidence" value="ECO:0007669"/>
    <property type="project" value="InterPro"/>
</dbReference>
<evidence type="ECO:0000256" key="3">
    <source>
        <dbReference type="ARBA" id="ARBA00023163"/>
    </source>
</evidence>
<reference evidence="5 6" key="1">
    <citation type="submission" date="2019-11" db="EMBL/GenBank/DDBJ databases">
        <authorList>
            <person name="Criscuolo A."/>
        </authorList>
    </citation>
    <scope>NUCLEOTIDE SEQUENCE [LARGE SCALE GENOMIC DNA]</scope>
    <source>
        <strain evidence="5">CIP111667</strain>
    </source>
</reference>
<dbReference type="Pfam" id="PF00196">
    <property type="entry name" value="GerE"/>
    <property type="match status" value="1"/>
</dbReference>
<dbReference type="InterPro" id="IPR016032">
    <property type="entry name" value="Sig_transdc_resp-reg_C-effctor"/>
</dbReference>
<organism evidence="5 6">
    <name type="scientific">Occultella aeris</name>
    <dbReference type="NCBI Taxonomy" id="2761496"/>
    <lineage>
        <taxon>Bacteria</taxon>
        <taxon>Bacillati</taxon>
        <taxon>Actinomycetota</taxon>
        <taxon>Actinomycetes</taxon>
        <taxon>Micrococcales</taxon>
        <taxon>Ruaniaceae</taxon>
        <taxon>Occultella</taxon>
    </lineage>
</organism>